<feature type="transmembrane region" description="Helical" evidence="5">
    <location>
        <begin position="301"/>
        <end position="320"/>
    </location>
</feature>
<dbReference type="InterPro" id="IPR036259">
    <property type="entry name" value="MFS_trans_sf"/>
</dbReference>
<accession>A0A318MJ74</accession>
<dbReference type="OrthoDB" id="4008739at2"/>
<evidence type="ECO:0000256" key="2">
    <source>
        <dbReference type="ARBA" id="ARBA00022692"/>
    </source>
</evidence>
<dbReference type="PROSITE" id="PS50850">
    <property type="entry name" value="MFS"/>
    <property type="match status" value="1"/>
</dbReference>
<evidence type="ECO:0000256" key="1">
    <source>
        <dbReference type="ARBA" id="ARBA00004651"/>
    </source>
</evidence>
<keyword evidence="3 5" id="KW-1133">Transmembrane helix</keyword>
<evidence type="ECO:0000256" key="4">
    <source>
        <dbReference type="ARBA" id="ARBA00023136"/>
    </source>
</evidence>
<feature type="transmembrane region" description="Helical" evidence="5">
    <location>
        <begin position="82"/>
        <end position="102"/>
    </location>
</feature>
<dbReference type="GO" id="GO:0005886">
    <property type="term" value="C:plasma membrane"/>
    <property type="evidence" value="ECO:0007669"/>
    <property type="project" value="UniProtKB-SubCell"/>
</dbReference>
<reference evidence="7 8" key="1">
    <citation type="submission" date="2018-05" db="EMBL/GenBank/DDBJ databases">
        <title>Reference genomes for bee gut microbiota database.</title>
        <authorList>
            <person name="Ellegaard K.M."/>
        </authorList>
    </citation>
    <scope>NUCLEOTIDE SEQUENCE [LARGE SCALE GENOMIC DNA]</scope>
    <source>
        <strain evidence="7 8">ESL0199</strain>
    </source>
</reference>
<comment type="caution">
    <text evidence="7">The sequence shown here is derived from an EMBL/GenBank/DDBJ whole genome shotgun (WGS) entry which is preliminary data.</text>
</comment>
<evidence type="ECO:0000256" key="3">
    <source>
        <dbReference type="ARBA" id="ARBA00022989"/>
    </source>
</evidence>
<dbReference type="AlphaFoldDB" id="A0A318MJ74"/>
<dbReference type="SUPFAM" id="SSF103473">
    <property type="entry name" value="MFS general substrate transporter"/>
    <property type="match status" value="1"/>
</dbReference>
<name>A0A318MJ74_9BIFI</name>
<evidence type="ECO:0000313" key="8">
    <source>
        <dbReference type="Proteomes" id="UP000248128"/>
    </source>
</evidence>
<evidence type="ECO:0000259" key="6">
    <source>
        <dbReference type="PROSITE" id="PS50850"/>
    </source>
</evidence>
<comment type="subcellular location">
    <subcellularLocation>
        <location evidence="1">Cell membrane</location>
        <topology evidence="1">Multi-pass membrane protein</topology>
    </subcellularLocation>
</comment>
<dbReference type="Gene3D" id="1.20.1250.20">
    <property type="entry name" value="MFS general substrate transporter like domains"/>
    <property type="match status" value="1"/>
</dbReference>
<keyword evidence="4 5" id="KW-0472">Membrane</keyword>
<dbReference type="InterPro" id="IPR011701">
    <property type="entry name" value="MFS"/>
</dbReference>
<dbReference type="PANTHER" id="PTHR23508:SF10">
    <property type="entry name" value="CARBOXYLIC ACID TRANSPORTER PROTEIN HOMOLOG"/>
    <property type="match status" value="1"/>
</dbReference>
<feature type="transmembrane region" description="Helical" evidence="5">
    <location>
        <begin position="270"/>
        <end position="289"/>
    </location>
</feature>
<dbReference type="InterPro" id="IPR020846">
    <property type="entry name" value="MFS_dom"/>
</dbReference>
<evidence type="ECO:0000256" key="5">
    <source>
        <dbReference type="SAM" id="Phobius"/>
    </source>
</evidence>
<sequence length="439" mass="47739">MNSTEVNKEKFRRYAPLAYAGGIGSLLGSGIIVGLSATITVWQQGLKLDVGQVGIISGALTFAIAFGSIFGGRIADSVGRVLIFNWINAIYAIGALICAFSANYWMLLIGVVITGVASGTDLPVSLAVISHDAPNSEAQAKLVSSTQIFWQIGIFISYVCAFIVSAMAVNGARIVFLILATLAIIAWIWRTTSRTFRLFHKEADERLQTLGEEGSKTTKVSVAKFLFGRKRQYLYFFLSILVFYLAWNLLANTFGQFQTFMFVQAKASQTLATGLGIFTNIVGVIMSLFATQWVSGPHRKIWFITGSILNMLAISIIAAFGSTVWFILLGVTLNAIGGGIAGEAMYKVWTQESFPVSVRASIQGIINGLSRFLCALFAMITPMLVMPERIKGTMWMFVGIIAISMVAGILMIHFQAKYGTDAARIDSESLKQDKEALEG</sequence>
<feature type="transmembrane region" description="Helical" evidence="5">
    <location>
        <begin position="108"/>
        <end position="128"/>
    </location>
</feature>
<dbReference type="Pfam" id="PF07690">
    <property type="entry name" value="MFS_1"/>
    <property type="match status" value="1"/>
</dbReference>
<feature type="transmembrane region" description="Helical" evidence="5">
    <location>
        <begin position="393"/>
        <end position="414"/>
    </location>
</feature>
<feature type="transmembrane region" description="Helical" evidence="5">
    <location>
        <begin position="233"/>
        <end position="250"/>
    </location>
</feature>
<feature type="transmembrane region" description="Helical" evidence="5">
    <location>
        <begin position="17"/>
        <end position="39"/>
    </location>
</feature>
<dbReference type="PANTHER" id="PTHR23508">
    <property type="entry name" value="CARBOXYLIC ACID TRANSPORTER PROTEIN HOMOLOG"/>
    <property type="match status" value="1"/>
</dbReference>
<feature type="transmembrane region" description="Helical" evidence="5">
    <location>
        <begin position="174"/>
        <end position="192"/>
    </location>
</feature>
<dbReference type="GO" id="GO:0046943">
    <property type="term" value="F:carboxylic acid transmembrane transporter activity"/>
    <property type="evidence" value="ECO:0007669"/>
    <property type="project" value="TreeGrafter"/>
</dbReference>
<feature type="transmembrane region" description="Helical" evidence="5">
    <location>
        <begin position="148"/>
        <end position="168"/>
    </location>
</feature>
<organism evidence="7 8">
    <name type="scientific">Bifidobacterium asteroides</name>
    <dbReference type="NCBI Taxonomy" id="1684"/>
    <lineage>
        <taxon>Bacteria</taxon>
        <taxon>Bacillati</taxon>
        <taxon>Actinomycetota</taxon>
        <taxon>Actinomycetes</taxon>
        <taxon>Bifidobacteriales</taxon>
        <taxon>Bifidobacteriaceae</taxon>
        <taxon>Bifidobacterium</taxon>
    </lineage>
</organism>
<proteinExistence type="predicted"/>
<protein>
    <submittedName>
        <fullName evidence="7">MFS transporter</fullName>
    </submittedName>
</protein>
<gene>
    <name evidence="7" type="ORF">DKK74_07660</name>
</gene>
<feature type="transmembrane region" description="Helical" evidence="5">
    <location>
        <begin position="326"/>
        <end position="349"/>
    </location>
</feature>
<feature type="domain" description="Major facilitator superfamily (MFS) profile" evidence="6">
    <location>
        <begin position="14"/>
        <end position="419"/>
    </location>
</feature>
<dbReference type="Proteomes" id="UP000248128">
    <property type="component" value="Unassembled WGS sequence"/>
</dbReference>
<evidence type="ECO:0000313" key="7">
    <source>
        <dbReference type="EMBL" id="PXY86680.1"/>
    </source>
</evidence>
<keyword evidence="2 5" id="KW-0812">Transmembrane</keyword>
<dbReference type="EMBL" id="QGLK01000005">
    <property type="protein sequence ID" value="PXY86680.1"/>
    <property type="molecule type" value="Genomic_DNA"/>
</dbReference>
<feature type="transmembrane region" description="Helical" evidence="5">
    <location>
        <begin position="51"/>
        <end position="70"/>
    </location>
</feature>
<feature type="transmembrane region" description="Helical" evidence="5">
    <location>
        <begin position="369"/>
        <end position="387"/>
    </location>
</feature>